<dbReference type="PANTHER" id="PTHR23028">
    <property type="entry name" value="ACETYLTRANSFERASE"/>
    <property type="match status" value="1"/>
</dbReference>
<reference evidence="3 4" key="1">
    <citation type="submission" date="2016-11" db="EMBL/GenBank/DDBJ databases">
        <authorList>
            <person name="Jaros S."/>
            <person name="Januszkiewicz K."/>
            <person name="Wedrychowicz H."/>
        </authorList>
    </citation>
    <scope>NUCLEOTIDE SEQUENCE [LARGE SCALE GENOMIC DNA]</scope>
    <source>
        <strain evidence="3 4">DSM 18899</strain>
    </source>
</reference>
<feature type="transmembrane region" description="Helical" evidence="1">
    <location>
        <begin position="89"/>
        <end position="106"/>
    </location>
</feature>
<keyword evidence="1" id="KW-0472">Membrane</keyword>
<sequence>MSGAPTSSRLSELDALRGIAALLVVLFHYTTRYQDLYGHSQAPMFALPWGHYGVNLFFMISGFVIFMTLERTRRPLDFVVSRFSRLYPAFWAAVILTFLITSWLGLPGKTVSLPTALANLSMFHSLFGIAHVDGVYWTLEVELIFYAWALLIFRLGWLTHIHLLLGLLFALRLIYFGFETGLQIDLPWTVFRLLILKFIPWFGAGIMIYRLSQTAGPHGRDWGVLLAAILLLAIVDGPAMAVLAAGLAALLYGATSGRLPLLRQPVLVWLGAISYTLYLLHENIGWAVMRQLQAAGLNSNLSILVVLALSLGLATLLTRLVEQPAMHWIRTRYKRRQQAQAPAAAVEVR</sequence>
<dbReference type="GO" id="GO:0016787">
    <property type="term" value="F:hydrolase activity"/>
    <property type="evidence" value="ECO:0007669"/>
    <property type="project" value="UniProtKB-KW"/>
</dbReference>
<protein>
    <submittedName>
        <fullName evidence="3">Peptidoglycan/LPS O-acetylase OafA/YrhL, contains acyltransferase and SGNH-hydrolase domains</fullName>
    </submittedName>
</protein>
<keyword evidence="3" id="KW-0012">Acyltransferase</keyword>
<accession>A0A1K2HEF1</accession>
<dbReference type="Pfam" id="PF01757">
    <property type="entry name" value="Acyl_transf_3"/>
    <property type="match status" value="1"/>
</dbReference>
<dbReference type="PANTHER" id="PTHR23028:SF131">
    <property type="entry name" value="BLR2367 PROTEIN"/>
    <property type="match status" value="1"/>
</dbReference>
<dbReference type="InterPro" id="IPR002656">
    <property type="entry name" value="Acyl_transf_3_dom"/>
</dbReference>
<dbReference type="GO" id="GO:0016747">
    <property type="term" value="F:acyltransferase activity, transferring groups other than amino-acyl groups"/>
    <property type="evidence" value="ECO:0007669"/>
    <property type="project" value="InterPro"/>
</dbReference>
<dbReference type="RefSeq" id="WP_072427960.1">
    <property type="nucleotide sequence ID" value="NZ_FPKR01000005.1"/>
</dbReference>
<evidence type="ECO:0000256" key="1">
    <source>
        <dbReference type="SAM" id="Phobius"/>
    </source>
</evidence>
<gene>
    <name evidence="3" type="ORF">SAMN02745887_01428</name>
</gene>
<keyword evidence="4" id="KW-1185">Reference proteome</keyword>
<name>A0A1K2HEF1_9NEIS</name>
<keyword evidence="1" id="KW-1133">Transmembrane helix</keyword>
<feature type="transmembrane region" description="Helical" evidence="1">
    <location>
        <begin position="190"/>
        <end position="211"/>
    </location>
</feature>
<feature type="transmembrane region" description="Helical" evidence="1">
    <location>
        <begin position="49"/>
        <end position="69"/>
    </location>
</feature>
<dbReference type="AlphaFoldDB" id="A0A1K2HEF1"/>
<feature type="transmembrane region" description="Helical" evidence="1">
    <location>
        <begin position="223"/>
        <end position="254"/>
    </location>
</feature>
<feature type="transmembrane region" description="Helical" evidence="1">
    <location>
        <begin position="12"/>
        <end position="29"/>
    </location>
</feature>
<feature type="transmembrane region" description="Helical" evidence="1">
    <location>
        <begin position="126"/>
        <end position="149"/>
    </location>
</feature>
<organism evidence="3 4">
    <name type="scientific">Chitinimonas taiwanensis DSM 18899</name>
    <dbReference type="NCBI Taxonomy" id="1121279"/>
    <lineage>
        <taxon>Bacteria</taxon>
        <taxon>Pseudomonadati</taxon>
        <taxon>Pseudomonadota</taxon>
        <taxon>Betaproteobacteria</taxon>
        <taxon>Neisseriales</taxon>
        <taxon>Chitinibacteraceae</taxon>
        <taxon>Chitinimonas</taxon>
    </lineage>
</organism>
<dbReference type="GO" id="GO:0016020">
    <property type="term" value="C:membrane"/>
    <property type="evidence" value="ECO:0007669"/>
    <property type="project" value="TreeGrafter"/>
</dbReference>
<dbReference type="InterPro" id="IPR050879">
    <property type="entry name" value="Acyltransferase_3"/>
</dbReference>
<evidence type="ECO:0000313" key="4">
    <source>
        <dbReference type="Proteomes" id="UP000186513"/>
    </source>
</evidence>
<keyword evidence="3" id="KW-0378">Hydrolase</keyword>
<feature type="domain" description="Acyltransferase 3" evidence="2">
    <location>
        <begin position="12"/>
        <end position="318"/>
    </location>
</feature>
<evidence type="ECO:0000313" key="3">
    <source>
        <dbReference type="EMBL" id="SFZ75029.1"/>
    </source>
</evidence>
<keyword evidence="3" id="KW-0808">Transferase</keyword>
<feature type="transmembrane region" description="Helical" evidence="1">
    <location>
        <begin position="266"/>
        <end position="289"/>
    </location>
</feature>
<evidence type="ECO:0000259" key="2">
    <source>
        <dbReference type="Pfam" id="PF01757"/>
    </source>
</evidence>
<dbReference type="EMBL" id="FPKR01000005">
    <property type="protein sequence ID" value="SFZ75029.1"/>
    <property type="molecule type" value="Genomic_DNA"/>
</dbReference>
<dbReference type="Proteomes" id="UP000186513">
    <property type="component" value="Unassembled WGS sequence"/>
</dbReference>
<proteinExistence type="predicted"/>
<feature type="transmembrane region" description="Helical" evidence="1">
    <location>
        <begin position="161"/>
        <end position="178"/>
    </location>
</feature>
<feature type="transmembrane region" description="Helical" evidence="1">
    <location>
        <begin position="301"/>
        <end position="321"/>
    </location>
</feature>
<keyword evidence="1" id="KW-0812">Transmembrane</keyword>
<dbReference type="GO" id="GO:0000271">
    <property type="term" value="P:polysaccharide biosynthetic process"/>
    <property type="evidence" value="ECO:0007669"/>
    <property type="project" value="TreeGrafter"/>
</dbReference>
<dbReference type="STRING" id="1121279.SAMN02745887_01428"/>